<feature type="compositionally biased region" description="Basic residues" evidence="1">
    <location>
        <begin position="541"/>
        <end position="550"/>
    </location>
</feature>
<keyword evidence="3" id="KW-1185">Reference proteome</keyword>
<protein>
    <submittedName>
        <fullName evidence="2">Telomere-linked helicase 1</fullName>
    </submittedName>
</protein>
<keyword evidence="2" id="KW-0067">ATP-binding</keyword>
<proteinExistence type="predicted"/>
<keyword evidence="2" id="KW-0378">Hydrolase</keyword>
<dbReference type="Proteomes" id="UP000315783">
    <property type="component" value="Unassembled WGS sequence"/>
</dbReference>
<keyword evidence="2" id="KW-0347">Helicase</keyword>
<feature type="region of interest" description="Disordered" evidence="1">
    <location>
        <begin position="541"/>
        <end position="568"/>
    </location>
</feature>
<keyword evidence="2" id="KW-0547">Nucleotide-binding</keyword>
<comment type="caution">
    <text evidence="2">The sequence shown here is derived from an EMBL/GenBank/DDBJ whole genome shotgun (WGS) entry which is preliminary data.</text>
</comment>
<sequence length="568" mass="65316">MIHLLDHDIKDDEYSNAIISAMAVMGIKEGGGWCSPLNYTPKMSAIIKVARMMAVYSAHQARQKDIHRVIAADQARPASGSRPAVVLTEQEAKQRVAGVFPRVRKMVRRFITRIGEESDQFPVLIEWILEARTYGMHIRFNTTASGTVDWQGETLRFQKTKVDMAQLASMFHGMVDEARTTLEELALLGKGEIGQLPAIPWASVEDDNSEQREGYWFLADERNEWARNGDGFVMQRAVEQEEHRRAWITTKRGLRHPLREQAVRQYQRGVDRFREVMWCLMHMTSGQPARASESLEIRFRNTRNGGARNIFISHGQVGFVTAYHKNFRQTNEAKIIHRFLPREVGELLVWYLWLVLPFWQRVQGIVKGAGRVSAFLWAAQVLEGGPAEDEGYHSGSDREDDGYESGIEQSTISCASTLPADWQDWIRERKWTTDRVRRAMQGYSERYVGSHISIAGWRHMAIAIARRFLGVSTEGSEGYEDEDGIDDDPVDLQAGHRSHVAGMIYARDMFENTNGTAAMRERFRSVSERWHRLFAFRGRHTVQPGAKRKRERYEGDRGEAKRRRFERL</sequence>
<dbReference type="GO" id="GO:0004386">
    <property type="term" value="F:helicase activity"/>
    <property type="evidence" value="ECO:0007669"/>
    <property type="project" value="UniProtKB-KW"/>
</dbReference>
<organism evidence="2 3">
    <name type="scientific">Cordyceps javanica</name>
    <dbReference type="NCBI Taxonomy" id="43265"/>
    <lineage>
        <taxon>Eukaryota</taxon>
        <taxon>Fungi</taxon>
        <taxon>Dikarya</taxon>
        <taxon>Ascomycota</taxon>
        <taxon>Pezizomycotina</taxon>
        <taxon>Sordariomycetes</taxon>
        <taxon>Hypocreomycetidae</taxon>
        <taxon>Hypocreales</taxon>
        <taxon>Cordycipitaceae</taxon>
        <taxon>Cordyceps</taxon>
    </lineage>
</organism>
<evidence type="ECO:0000256" key="1">
    <source>
        <dbReference type="SAM" id="MobiDB-lite"/>
    </source>
</evidence>
<accession>A0A545V194</accession>
<evidence type="ECO:0000313" key="2">
    <source>
        <dbReference type="EMBL" id="TQV95459.1"/>
    </source>
</evidence>
<dbReference type="EMBL" id="SPUK01000008">
    <property type="protein sequence ID" value="TQV95459.1"/>
    <property type="molecule type" value="Genomic_DNA"/>
</dbReference>
<dbReference type="AlphaFoldDB" id="A0A545V194"/>
<evidence type="ECO:0000313" key="3">
    <source>
        <dbReference type="Proteomes" id="UP000315783"/>
    </source>
</evidence>
<gene>
    <name evidence="2" type="ORF">IF1G_06446</name>
</gene>
<name>A0A545V194_9HYPO</name>
<reference evidence="2 3" key="1">
    <citation type="journal article" date="2019" name="Appl. Microbiol. Biotechnol.">
        <title>Genome sequence of Isaria javanica and comparative genome analysis insights into family S53 peptidase evolution in fungal entomopathogens.</title>
        <authorList>
            <person name="Lin R."/>
            <person name="Zhang X."/>
            <person name="Xin B."/>
            <person name="Zou M."/>
            <person name="Gao Y."/>
            <person name="Qin F."/>
            <person name="Hu Q."/>
            <person name="Xie B."/>
            <person name="Cheng X."/>
        </authorList>
    </citation>
    <scope>NUCLEOTIDE SEQUENCE [LARGE SCALE GENOMIC DNA]</scope>
    <source>
        <strain evidence="2 3">IJ1G</strain>
    </source>
</reference>